<reference evidence="2" key="1">
    <citation type="journal article" date="2016" name="Proc. Natl. Acad. Sci. U.S.A.">
        <title>Chromosome-level assembly of Arabidopsis thaliana Ler reveals the extent of translocation and inversion polymorphisms.</title>
        <authorList>
            <person name="Zapata L."/>
            <person name="Ding J."/>
            <person name="Willing E.M."/>
            <person name="Hartwig B."/>
            <person name="Bezdan D."/>
            <person name="Jiao W.B."/>
            <person name="Patel V."/>
            <person name="Velikkakam James G."/>
            <person name="Koornneef M."/>
            <person name="Ossowski S."/>
            <person name="Schneeberger K."/>
        </authorList>
    </citation>
    <scope>NUCLEOTIDE SEQUENCE [LARGE SCALE GENOMIC DNA]</scope>
    <source>
        <strain evidence="2">cv. Landsberg erecta</strain>
    </source>
</reference>
<evidence type="ECO:0000313" key="1">
    <source>
        <dbReference type="EMBL" id="OAP02241.1"/>
    </source>
</evidence>
<sequence>MRPKSTCLKVDGEDGVVVLASASWCGSSFCLWSRVSLHLEHRRRLWPSSFTGSEQQRLRSRYLGPSLVSHASSLCSCVLVICNGSGD</sequence>
<accession>A0A178V963</accession>
<dbReference type="ExpressionAtlas" id="A0A178V963">
    <property type="expression patterns" value="differential"/>
</dbReference>
<dbReference type="AlphaFoldDB" id="A0A178V963"/>
<gene>
    <name evidence="1" type="ordered locus">AXX17_At3g50110</name>
</gene>
<protein>
    <submittedName>
        <fullName evidence="1">Uncharacterized protein</fullName>
    </submittedName>
</protein>
<dbReference type="EMBL" id="LUHQ01000003">
    <property type="protein sequence ID" value="OAP02241.1"/>
    <property type="molecule type" value="Genomic_DNA"/>
</dbReference>
<dbReference type="Proteomes" id="UP000078284">
    <property type="component" value="Chromosome 3"/>
</dbReference>
<proteinExistence type="predicted"/>
<name>A0A178V963_ARATH</name>
<comment type="caution">
    <text evidence="1">The sequence shown here is derived from an EMBL/GenBank/DDBJ whole genome shotgun (WGS) entry which is preliminary data.</text>
</comment>
<evidence type="ECO:0000313" key="2">
    <source>
        <dbReference type="Proteomes" id="UP000078284"/>
    </source>
</evidence>
<organism evidence="1 2">
    <name type="scientific">Arabidopsis thaliana</name>
    <name type="common">Mouse-ear cress</name>
    <dbReference type="NCBI Taxonomy" id="3702"/>
    <lineage>
        <taxon>Eukaryota</taxon>
        <taxon>Viridiplantae</taxon>
        <taxon>Streptophyta</taxon>
        <taxon>Embryophyta</taxon>
        <taxon>Tracheophyta</taxon>
        <taxon>Spermatophyta</taxon>
        <taxon>Magnoliopsida</taxon>
        <taxon>eudicotyledons</taxon>
        <taxon>Gunneridae</taxon>
        <taxon>Pentapetalae</taxon>
        <taxon>rosids</taxon>
        <taxon>malvids</taxon>
        <taxon>Brassicales</taxon>
        <taxon>Brassicaceae</taxon>
        <taxon>Camelineae</taxon>
        <taxon>Arabidopsis</taxon>
    </lineage>
</organism>